<dbReference type="OrthoDB" id="5585685at2759"/>
<proteinExistence type="inferred from homology"/>
<dbReference type="InterPro" id="IPR016024">
    <property type="entry name" value="ARM-type_fold"/>
</dbReference>
<dbReference type="GO" id="GO:0005938">
    <property type="term" value="C:cell cortex"/>
    <property type="evidence" value="ECO:0007669"/>
    <property type="project" value="UniProtKB-SubCell"/>
</dbReference>
<comment type="similarity">
    <text evidence="2">Belongs to the synembryn family.</text>
</comment>
<dbReference type="Pfam" id="PF10165">
    <property type="entry name" value="Ric8"/>
    <property type="match status" value="1"/>
</dbReference>
<accession>A0A8J1XUQ1</accession>
<dbReference type="Gene3D" id="1.25.10.10">
    <property type="entry name" value="Leucine-rich Repeat Variant"/>
    <property type="match status" value="1"/>
</dbReference>
<dbReference type="GO" id="GO:0005085">
    <property type="term" value="F:guanyl-nucleotide exchange factor activity"/>
    <property type="evidence" value="ECO:0007669"/>
    <property type="project" value="UniProtKB-KW"/>
</dbReference>
<dbReference type="InterPro" id="IPR008376">
    <property type="entry name" value="Chaperone_Ric-8_A/B"/>
</dbReference>
<dbReference type="AlphaFoldDB" id="A0A8J1XUQ1"/>
<dbReference type="GO" id="GO:0007186">
    <property type="term" value="P:G protein-coupled receptor signaling pathway"/>
    <property type="evidence" value="ECO:0007669"/>
    <property type="project" value="TreeGrafter"/>
</dbReference>
<organism evidence="6 7">
    <name type="scientific">Owenia fusiformis</name>
    <name type="common">Polychaete worm</name>
    <dbReference type="NCBI Taxonomy" id="6347"/>
    <lineage>
        <taxon>Eukaryota</taxon>
        <taxon>Metazoa</taxon>
        <taxon>Spiralia</taxon>
        <taxon>Lophotrochozoa</taxon>
        <taxon>Annelida</taxon>
        <taxon>Polychaeta</taxon>
        <taxon>Sedentaria</taxon>
        <taxon>Canalipalpata</taxon>
        <taxon>Sabellida</taxon>
        <taxon>Oweniida</taxon>
        <taxon>Oweniidae</taxon>
        <taxon>Owenia</taxon>
    </lineage>
</organism>
<gene>
    <name evidence="6" type="ORF">OFUS_LOCUS13117</name>
</gene>
<reference evidence="6" key="1">
    <citation type="submission" date="2022-03" db="EMBL/GenBank/DDBJ databases">
        <authorList>
            <person name="Martin C."/>
        </authorList>
    </citation>
    <scope>NUCLEOTIDE SEQUENCE</scope>
</reference>
<dbReference type="PANTHER" id="PTHR12425:SF5">
    <property type="entry name" value="SYNEMBRYN"/>
    <property type="match status" value="1"/>
</dbReference>
<dbReference type="PANTHER" id="PTHR12425">
    <property type="entry name" value="SYNEMBRYN"/>
    <property type="match status" value="1"/>
</dbReference>
<comment type="subcellular location">
    <subcellularLocation>
        <location evidence="1">Cytoplasm</location>
        <location evidence="1">Cell cortex</location>
    </subcellularLocation>
</comment>
<keyword evidence="4" id="KW-0344">Guanine-nucleotide releasing factor</keyword>
<comment type="caution">
    <text evidence="6">The sequence shown here is derived from an EMBL/GenBank/DDBJ whole genome shotgun (WGS) entry which is preliminary data.</text>
</comment>
<dbReference type="GO" id="GO:0001965">
    <property type="term" value="F:G-protein alpha-subunit binding"/>
    <property type="evidence" value="ECO:0007669"/>
    <property type="project" value="TreeGrafter"/>
</dbReference>
<dbReference type="PRINTS" id="PR01802">
    <property type="entry name" value="SYNEMBRYN"/>
</dbReference>
<evidence type="ECO:0000256" key="1">
    <source>
        <dbReference type="ARBA" id="ARBA00004544"/>
    </source>
</evidence>
<keyword evidence="3" id="KW-0963">Cytoplasm</keyword>
<dbReference type="Proteomes" id="UP000749559">
    <property type="component" value="Unassembled WGS sequence"/>
</dbReference>
<evidence type="ECO:0000256" key="3">
    <source>
        <dbReference type="ARBA" id="ARBA00022490"/>
    </source>
</evidence>
<evidence type="ECO:0000256" key="2">
    <source>
        <dbReference type="ARBA" id="ARBA00009049"/>
    </source>
</evidence>
<sequence length="544" mass="60947">MNEASLSLIKNGTDDETCSMLQDFSSKHAQSFAFPELTRSVKQVMVENIVERLNNNCSHRCSLLCLTCLRLLSREKSGLDTMTTEQVLKTLAKTAKLEVYDGSSDVTQDTNSDHPVVIEAQKCLCNLIFNSTAAQRICSGNGCVEGIVQRLKTYEEPLLPHEIKFYDMRMLFLLTALNADIRPKVRYELHGLTYLIEVLDLILKSSDTQATAALSDQDVGLCCEILKILFNLTVTMDRNNLDEEEEAHFMRLVSVLHNLLLSKTVSKEKQEDLQSHTVNLLTNMPKDCYEELLSPVTEGVSAGLDNKDIEYDGKSMESIVALLAFLDYRLEKPKKILKEALTPILHCMCEMCRANRSIRKFCRTKVLPPLRKEVLNLPEEGPAIRNKLCQLLTSPITEVKELVADFLFVLCKENVGRLVKYTGYGNAAGLLASRGLMCGGRGDGEYSSASDESDTEDYDRLKPKVNPVTGRFEEEKIDPMAGMTEEQKEYEAMKLVQCLDKLHKTGIIQPSTIGEDGKPRAVEHILELTEGINIQPENNSDSDS</sequence>
<evidence type="ECO:0000313" key="7">
    <source>
        <dbReference type="Proteomes" id="UP000749559"/>
    </source>
</evidence>
<dbReference type="EMBL" id="CAIIXF020000006">
    <property type="protein sequence ID" value="CAH1787407.1"/>
    <property type="molecule type" value="Genomic_DNA"/>
</dbReference>
<evidence type="ECO:0000256" key="4">
    <source>
        <dbReference type="ARBA" id="ARBA00022658"/>
    </source>
</evidence>
<protein>
    <submittedName>
        <fullName evidence="6">Uncharacterized protein</fullName>
    </submittedName>
</protein>
<evidence type="ECO:0000313" key="6">
    <source>
        <dbReference type="EMBL" id="CAH1787407.1"/>
    </source>
</evidence>
<dbReference type="InterPro" id="IPR019318">
    <property type="entry name" value="Gua_nucleotide_exch_fac_Ric8"/>
</dbReference>
<keyword evidence="7" id="KW-1185">Reference proteome</keyword>
<name>A0A8J1XUQ1_OWEFU</name>
<dbReference type="InterPro" id="IPR011989">
    <property type="entry name" value="ARM-like"/>
</dbReference>
<evidence type="ECO:0000256" key="5">
    <source>
        <dbReference type="ARBA" id="ARBA00023186"/>
    </source>
</evidence>
<dbReference type="SUPFAM" id="SSF48371">
    <property type="entry name" value="ARM repeat"/>
    <property type="match status" value="1"/>
</dbReference>
<keyword evidence="5" id="KW-0143">Chaperone</keyword>